<comment type="caution">
    <text evidence="2">The sequence shown here is derived from an EMBL/GenBank/DDBJ whole genome shotgun (WGS) entry which is preliminary data.</text>
</comment>
<dbReference type="AlphaFoldDB" id="A0AAD6EE12"/>
<dbReference type="EMBL" id="JAQJAE010000001">
    <property type="protein sequence ID" value="KAJ5615484.1"/>
    <property type="molecule type" value="Genomic_DNA"/>
</dbReference>
<gene>
    <name evidence="2" type="ORF">N7537_000598</name>
</gene>
<keyword evidence="3" id="KW-1185">Reference proteome</keyword>
<name>A0AAD6EE12_9EURO</name>
<dbReference type="RefSeq" id="XP_056756651.1">
    <property type="nucleotide sequence ID" value="XM_056891656.1"/>
</dbReference>
<evidence type="ECO:0000313" key="3">
    <source>
        <dbReference type="Proteomes" id="UP001213799"/>
    </source>
</evidence>
<reference evidence="2" key="1">
    <citation type="journal article" date="2023" name="IMA Fungus">
        <title>Comparative genomic study of the Penicillium genus elucidates a diverse pangenome and 15 lateral gene transfer events.</title>
        <authorList>
            <person name="Petersen C."/>
            <person name="Sorensen T."/>
            <person name="Nielsen M.R."/>
            <person name="Sondergaard T.E."/>
            <person name="Sorensen J.L."/>
            <person name="Fitzpatrick D.A."/>
            <person name="Frisvad J.C."/>
            <person name="Nielsen K.L."/>
        </authorList>
    </citation>
    <scope>NUCLEOTIDE SEQUENCE</scope>
    <source>
        <strain evidence="2">IBT 12815</strain>
    </source>
</reference>
<evidence type="ECO:0000313" key="2">
    <source>
        <dbReference type="EMBL" id="KAJ5615484.1"/>
    </source>
</evidence>
<organism evidence="2 3">
    <name type="scientific">Penicillium hordei</name>
    <dbReference type="NCBI Taxonomy" id="40994"/>
    <lineage>
        <taxon>Eukaryota</taxon>
        <taxon>Fungi</taxon>
        <taxon>Dikarya</taxon>
        <taxon>Ascomycota</taxon>
        <taxon>Pezizomycotina</taxon>
        <taxon>Eurotiomycetes</taxon>
        <taxon>Eurotiomycetidae</taxon>
        <taxon>Eurotiales</taxon>
        <taxon>Aspergillaceae</taxon>
        <taxon>Penicillium</taxon>
    </lineage>
</organism>
<feature type="compositionally biased region" description="Basic and acidic residues" evidence="1">
    <location>
        <begin position="7"/>
        <end position="20"/>
    </location>
</feature>
<dbReference type="Proteomes" id="UP001213799">
    <property type="component" value="Unassembled WGS sequence"/>
</dbReference>
<reference evidence="2" key="2">
    <citation type="submission" date="2023-01" db="EMBL/GenBank/DDBJ databases">
        <authorList>
            <person name="Petersen C."/>
        </authorList>
    </citation>
    <scope>NUCLEOTIDE SEQUENCE</scope>
    <source>
        <strain evidence="2">IBT 12815</strain>
    </source>
</reference>
<evidence type="ECO:0000256" key="1">
    <source>
        <dbReference type="SAM" id="MobiDB-lite"/>
    </source>
</evidence>
<sequence length="68" mass="7840">MIGGLDLEERGEVNTRHQEGTENEEELTLKLTGVTEMGKDRKEGNMASWRNTELWCQGKKLHRNLLPM</sequence>
<feature type="region of interest" description="Disordered" evidence="1">
    <location>
        <begin position="1"/>
        <end position="28"/>
    </location>
</feature>
<protein>
    <submittedName>
        <fullName evidence="2">Uncharacterized protein</fullName>
    </submittedName>
</protein>
<proteinExistence type="predicted"/>
<accession>A0AAD6EE12</accession>
<dbReference type="GeneID" id="81581898"/>